<accession>A0AAW2PP15</accession>
<reference evidence="13" key="2">
    <citation type="journal article" date="2024" name="Plant">
        <title>Genomic evolution and insights into agronomic trait innovations of Sesamum species.</title>
        <authorList>
            <person name="Miao H."/>
            <person name="Wang L."/>
            <person name="Qu L."/>
            <person name="Liu H."/>
            <person name="Sun Y."/>
            <person name="Le M."/>
            <person name="Wang Q."/>
            <person name="Wei S."/>
            <person name="Zheng Y."/>
            <person name="Lin W."/>
            <person name="Duan Y."/>
            <person name="Cao H."/>
            <person name="Xiong S."/>
            <person name="Wang X."/>
            <person name="Wei L."/>
            <person name="Li C."/>
            <person name="Ma Q."/>
            <person name="Ju M."/>
            <person name="Zhao R."/>
            <person name="Li G."/>
            <person name="Mu C."/>
            <person name="Tian Q."/>
            <person name="Mei H."/>
            <person name="Zhang T."/>
            <person name="Gao T."/>
            <person name="Zhang H."/>
        </authorList>
    </citation>
    <scope>NUCLEOTIDE SEQUENCE</scope>
    <source>
        <strain evidence="13">G02</strain>
    </source>
</reference>
<dbReference type="Pfam" id="PF00931">
    <property type="entry name" value="NB-ARC"/>
    <property type="match status" value="1"/>
</dbReference>
<dbReference type="GO" id="GO:0051607">
    <property type="term" value="P:defense response to virus"/>
    <property type="evidence" value="ECO:0007669"/>
    <property type="project" value="UniProtKB-ARBA"/>
</dbReference>
<dbReference type="AlphaFoldDB" id="A0AAW2PP15"/>
<keyword evidence="4" id="KW-0963">Cytoplasm</keyword>
<dbReference type="InterPro" id="IPR036388">
    <property type="entry name" value="WH-like_DNA-bd_sf"/>
</dbReference>
<dbReference type="GO" id="GO:0043531">
    <property type="term" value="F:ADP binding"/>
    <property type="evidence" value="ECO:0007669"/>
    <property type="project" value="InterPro"/>
</dbReference>
<dbReference type="GO" id="GO:0005524">
    <property type="term" value="F:ATP binding"/>
    <property type="evidence" value="ECO:0007669"/>
    <property type="project" value="UniProtKB-KW"/>
</dbReference>
<dbReference type="PANTHER" id="PTHR23155">
    <property type="entry name" value="DISEASE RESISTANCE PROTEIN RP"/>
    <property type="match status" value="1"/>
</dbReference>
<comment type="similarity">
    <text evidence="3">Belongs to the disease resistance NB-LRR family.</text>
</comment>
<dbReference type="SUPFAM" id="SSF52540">
    <property type="entry name" value="P-loop containing nucleoside triphosphate hydrolases"/>
    <property type="match status" value="1"/>
</dbReference>
<dbReference type="InterPro" id="IPR044974">
    <property type="entry name" value="Disease_R_plants"/>
</dbReference>
<reference evidence="13" key="1">
    <citation type="submission" date="2020-06" db="EMBL/GenBank/DDBJ databases">
        <authorList>
            <person name="Li T."/>
            <person name="Hu X."/>
            <person name="Zhang T."/>
            <person name="Song X."/>
            <person name="Zhang H."/>
            <person name="Dai N."/>
            <person name="Sheng W."/>
            <person name="Hou X."/>
            <person name="Wei L."/>
        </authorList>
    </citation>
    <scope>NUCLEOTIDE SEQUENCE</scope>
    <source>
        <strain evidence="13">G02</strain>
        <tissue evidence="13">Leaf</tissue>
    </source>
</reference>
<dbReference type="Gene3D" id="1.10.8.430">
    <property type="entry name" value="Helical domain of apoptotic protease-activating factors"/>
    <property type="match status" value="1"/>
</dbReference>
<feature type="domain" description="NB-ARC" evidence="11">
    <location>
        <begin position="156"/>
        <end position="326"/>
    </location>
</feature>
<keyword evidence="8" id="KW-0547">Nucleotide-binding</keyword>
<evidence type="ECO:0000313" key="13">
    <source>
        <dbReference type="EMBL" id="KAL0356121.1"/>
    </source>
</evidence>
<comment type="function">
    <text evidence="1">Confers resistance to late blight (Phytophthora infestans) races carrying the avirulence gene Avr1. Resistance proteins guard the plant against pathogens that contain an appropriate avirulence protein via an indirect interaction with this avirulence protein. That triggers a defense system including the hypersensitive response, which restricts the pathogen growth.</text>
</comment>
<protein>
    <submittedName>
        <fullName evidence="13">Late blight resistance proteinR1A-10</fullName>
    </submittedName>
</protein>
<evidence type="ECO:0000259" key="11">
    <source>
        <dbReference type="Pfam" id="PF00931"/>
    </source>
</evidence>
<dbReference type="InterPro" id="IPR058922">
    <property type="entry name" value="WHD_DRP"/>
</dbReference>
<sequence length="870" mass="100457">MAVAAYASLVSLRHVLDNVQHPARRHRLHRNTNQIQSLQEKVEFLQGFLELHSQRISPEMDDQAKQLAVVADEADDIIDFHVVNQLHERSQDHLSSFCQDIDNIIEKLDSITEKLTMVNEEWVDVQEQQPIVSVSVGSTALPSSDKNTMVGFDERLLQVVDELTRDESDLQILPIVGMGGIGKTTLAQNAFDYPYIVNRFDIRIWFAISQQYSVREILLKYLINCKKIKASAADEVDLAELGECMHKLLFGKRYLIVLDDLWSIKAWEDFKSSFPDNRNGSRILVTTRLLDVARPLGFDNHYLTVNFLDEDKSWDLLCEKVFAQQSCPHPELEEIGREIAKGCRGLPLAIVIIGGLLSKSNRTREYWKFVEENVTSFVKSGYDESCLKILYLSYNSLPIHLKPCFLYMRVFPEDDSIQASKLIKLWVSEGFLKPVEGKSLEEVAEEYLKDLTDRNLILIRKWTRSGRIKTCNIHDILRELCFRESNREHLIRVPKTQYISFARRPEESHACFLCSHKLSRQNKIHLQQAFAGVASPSICEDCNNVYPNLDRLRWVKVFELVYNQSFTFPHHTKLRCLEVNDYRCHDEYWITAKLLLPSTISLLWNLQFLDVDLVYEFYDMLVVPSEVWEMPKLRHLKVGVHRLPDPLTNQSEGQDSTVLENLSTLSSGAFKCSEEVVKRVPNLKELHATYMEFPQDDRYSLNNLVLLDKLESLYFAYYYSHLENITFPTSLKKLDLSACYIHWDKMTIIGSSLPNLEVFKLCDATSGQEWNPIEGEFLRLKTLSIWDCYLVRWGAEDVHFPNLQSLSLKEMRKLEEIPLSIGDIITLQSIHLDKCSESVISSAMEILNVQRENGNESLHVYVDGKQVSVS</sequence>
<dbReference type="PRINTS" id="PR00364">
    <property type="entry name" value="DISEASERSIST"/>
</dbReference>
<dbReference type="InterPro" id="IPR002182">
    <property type="entry name" value="NB-ARC"/>
</dbReference>
<gene>
    <name evidence="13" type="ORF">Sradi_4059000</name>
</gene>
<keyword evidence="9" id="KW-0611">Plant defense</keyword>
<feature type="domain" description="Disease resistance protein winged helix" evidence="12">
    <location>
        <begin position="410"/>
        <end position="480"/>
    </location>
</feature>
<comment type="subcellular location">
    <subcellularLocation>
        <location evidence="2">Cytoplasm</location>
    </subcellularLocation>
</comment>
<dbReference type="EMBL" id="JACGWJ010000017">
    <property type="protein sequence ID" value="KAL0356121.1"/>
    <property type="molecule type" value="Genomic_DNA"/>
</dbReference>
<dbReference type="Gene3D" id="1.20.5.4130">
    <property type="match status" value="1"/>
</dbReference>
<evidence type="ECO:0000256" key="1">
    <source>
        <dbReference type="ARBA" id="ARBA00002074"/>
    </source>
</evidence>
<keyword evidence="7" id="KW-0677">Repeat</keyword>
<dbReference type="PANTHER" id="PTHR23155:SF1152">
    <property type="entry name" value="AAA+ ATPASE DOMAIN-CONTAINING PROTEIN"/>
    <property type="match status" value="1"/>
</dbReference>
<comment type="caution">
    <text evidence="13">The sequence shown here is derived from an EMBL/GenBank/DDBJ whole genome shotgun (WGS) entry which is preliminary data.</text>
</comment>
<dbReference type="FunFam" id="1.10.8.430:FF:000003">
    <property type="entry name" value="Probable disease resistance protein At5g66910"/>
    <property type="match status" value="1"/>
</dbReference>
<evidence type="ECO:0000256" key="2">
    <source>
        <dbReference type="ARBA" id="ARBA00004496"/>
    </source>
</evidence>
<evidence type="ECO:0000256" key="4">
    <source>
        <dbReference type="ARBA" id="ARBA00022490"/>
    </source>
</evidence>
<evidence type="ECO:0000256" key="9">
    <source>
        <dbReference type="ARBA" id="ARBA00022821"/>
    </source>
</evidence>
<evidence type="ECO:0000256" key="7">
    <source>
        <dbReference type="ARBA" id="ARBA00022737"/>
    </source>
</evidence>
<evidence type="ECO:0000256" key="6">
    <source>
        <dbReference type="ARBA" id="ARBA00022667"/>
    </source>
</evidence>
<dbReference type="FunFam" id="3.40.50.300:FF:001091">
    <property type="entry name" value="Probable disease resistance protein At1g61300"/>
    <property type="match status" value="1"/>
</dbReference>
<name>A0AAW2PP15_SESRA</name>
<dbReference type="GO" id="GO:0005737">
    <property type="term" value="C:cytoplasm"/>
    <property type="evidence" value="ECO:0007669"/>
    <property type="project" value="UniProtKB-SubCell"/>
</dbReference>
<dbReference type="Gene3D" id="1.10.10.10">
    <property type="entry name" value="Winged helix-like DNA-binding domain superfamily/Winged helix DNA-binding domain"/>
    <property type="match status" value="1"/>
</dbReference>
<dbReference type="FunFam" id="1.10.10.10:FF:000322">
    <property type="entry name" value="Probable disease resistance protein At1g63360"/>
    <property type="match status" value="1"/>
</dbReference>
<evidence type="ECO:0000259" key="12">
    <source>
        <dbReference type="Pfam" id="PF23559"/>
    </source>
</evidence>
<dbReference type="Gene3D" id="3.40.50.300">
    <property type="entry name" value="P-loop containing nucleotide triphosphate hydrolases"/>
    <property type="match status" value="1"/>
</dbReference>
<keyword evidence="10" id="KW-0067">ATP-binding</keyword>
<evidence type="ECO:0000256" key="5">
    <source>
        <dbReference type="ARBA" id="ARBA00022614"/>
    </source>
</evidence>
<evidence type="ECO:0000256" key="8">
    <source>
        <dbReference type="ARBA" id="ARBA00022741"/>
    </source>
</evidence>
<evidence type="ECO:0000256" key="10">
    <source>
        <dbReference type="ARBA" id="ARBA00022840"/>
    </source>
</evidence>
<dbReference type="GO" id="GO:0009626">
    <property type="term" value="P:plant-type hypersensitive response"/>
    <property type="evidence" value="ECO:0007669"/>
    <property type="project" value="UniProtKB-KW"/>
</dbReference>
<dbReference type="Gene3D" id="3.80.10.10">
    <property type="entry name" value="Ribonuclease Inhibitor"/>
    <property type="match status" value="1"/>
</dbReference>
<dbReference type="SUPFAM" id="SSF52047">
    <property type="entry name" value="RNI-like"/>
    <property type="match status" value="1"/>
</dbReference>
<keyword evidence="6" id="KW-0381">Hypersensitive response</keyword>
<dbReference type="InterPro" id="IPR027417">
    <property type="entry name" value="P-loop_NTPase"/>
</dbReference>
<proteinExistence type="inferred from homology"/>
<organism evidence="13">
    <name type="scientific">Sesamum radiatum</name>
    <name type="common">Black benniseed</name>
    <dbReference type="NCBI Taxonomy" id="300843"/>
    <lineage>
        <taxon>Eukaryota</taxon>
        <taxon>Viridiplantae</taxon>
        <taxon>Streptophyta</taxon>
        <taxon>Embryophyta</taxon>
        <taxon>Tracheophyta</taxon>
        <taxon>Spermatophyta</taxon>
        <taxon>Magnoliopsida</taxon>
        <taxon>eudicotyledons</taxon>
        <taxon>Gunneridae</taxon>
        <taxon>Pentapetalae</taxon>
        <taxon>asterids</taxon>
        <taxon>lamiids</taxon>
        <taxon>Lamiales</taxon>
        <taxon>Pedaliaceae</taxon>
        <taxon>Sesamum</taxon>
    </lineage>
</organism>
<dbReference type="InterPro" id="IPR032675">
    <property type="entry name" value="LRR_dom_sf"/>
</dbReference>
<keyword evidence="5" id="KW-0433">Leucine-rich repeat</keyword>
<dbReference type="Pfam" id="PF23559">
    <property type="entry name" value="WHD_DRP"/>
    <property type="match status" value="1"/>
</dbReference>
<evidence type="ECO:0000256" key="3">
    <source>
        <dbReference type="ARBA" id="ARBA00008894"/>
    </source>
</evidence>
<dbReference type="InterPro" id="IPR042197">
    <property type="entry name" value="Apaf_helical"/>
</dbReference>